<evidence type="ECO:0000313" key="4">
    <source>
        <dbReference type="Proteomes" id="UP000523821"/>
    </source>
</evidence>
<dbReference type="InterPro" id="IPR036709">
    <property type="entry name" value="Autotransporte_beta_dom_sf"/>
</dbReference>
<dbReference type="Proteomes" id="UP000523821">
    <property type="component" value="Unassembled WGS sequence"/>
</dbReference>
<evidence type="ECO:0000313" key="3">
    <source>
        <dbReference type="EMBL" id="MBB5751153.1"/>
    </source>
</evidence>
<comment type="caution">
    <text evidence="3">The sequence shown here is derived from an EMBL/GenBank/DDBJ whole genome shotgun (WGS) entry which is preliminary data.</text>
</comment>
<keyword evidence="1" id="KW-0732">Signal</keyword>
<protein>
    <submittedName>
        <fullName evidence="3">Outer membrane autotransporter protein</fullName>
    </submittedName>
</protein>
<keyword evidence="4" id="KW-1185">Reference proteome</keyword>
<evidence type="ECO:0000259" key="2">
    <source>
        <dbReference type="PROSITE" id="PS51208"/>
    </source>
</evidence>
<feature type="domain" description="Autotransporter" evidence="2">
    <location>
        <begin position="562"/>
        <end position="835"/>
    </location>
</feature>
<dbReference type="RefSeq" id="WP_183851734.1">
    <property type="nucleotide sequence ID" value="NZ_JACHOO010000001.1"/>
</dbReference>
<feature type="chain" id="PRO_5030575429" evidence="1">
    <location>
        <begin position="32"/>
        <end position="835"/>
    </location>
</feature>
<dbReference type="InterPro" id="IPR006315">
    <property type="entry name" value="OM_autotransptr_brl_dom"/>
</dbReference>
<dbReference type="InterPro" id="IPR005546">
    <property type="entry name" value="Autotransporte_beta"/>
</dbReference>
<dbReference type="NCBIfam" id="TIGR01414">
    <property type="entry name" value="autotrans_barl"/>
    <property type="match status" value="1"/>
</dbReference>
<dbReference type="Gene3D" id="2.160.20.160">
    <property type="match status" value="1"/>
</dbReference>
<organism evidence="3 4">
    <name type="scientific">Prosthecomicrobium pneumaticum</name>
    <dbReference type="NCBI Taxonomy" id="81895"/>
    <lineage>
        <taxon>Bacteria</taxon>
        <taxon>Pseudomonadati</taxon>
        <taxon>Pseudomonadota</taxon>
        <taxon>Alphaproteobacteria</taxon>
        <taxon>Hyphomicrobiales</taxon>
        <taxon>Kaistiaceae</taxon>
        <taxon>Prosthecomicrobium</taxon>
    </lineage>
</organism>
<dbReference type="SMART" id="SM00869">
    <property type="entry name" value="Autotransporter"/>
    <property type="match status" value="1"/>
</dbReference>
<dbReference type="Gene3D" id="2.40.128.130">
    <property type="entry name" value="Autotransporter beta-domain"/>
    <property type="match status" value="1"/>
</dbReference>
<sequence length="835" mass="83561">MMEHLVFRDRILLGVSGLGLFAALAAPPASAGCAPPAATGDAAAEIGDNEPGYLFAPSVTLDGRLYGVYAGDANVIATRDDDGALTAGDTGVCLGDHDRFDAGFERRFTAGAIAEIGDHTAFAIRLSGGTATVERGILAGDDATILIEVDGAAPLIVAEGPLVAAGERADITLRGTYRIETGDAVTAGSGAVSGAADVQVTIEGTLAARNGTAIGLGGGDDAVFIRGTVEGTAGAVDLGEGDDRLVLYTGSQTAGGLAGGAGDDRLTLDRLDSDAATGTLEAATGFEALDIAAGRWTLGDVSTFGTVAVASEATLVAPEGFGGAATVAGRLEAAGDLASVTVEASGVLAVHGPAGATLDASGAVVIAGTLEIDLAADGTNDRLAADTIVLDPATARLSITAAAGLYAAQTDYTILTTQQVDGLSGRFAEVSEDYALLDAELSYLDEAVVLTLVRNGTAFADLGRTRNQRAVGAALDAAGAWDVAERLVGMTTAAIPAALDALSGDLFPSALGARVAEARLFDAALRRRVEAAFGAPDGGAVPLAYDRPAPANTAVFDRLLAADRMRRAGWLAGHGGWFSFEGDGNAGAMDDSVGGASGGLDLVSGETMIGLALGYSSGSVEVASRGAEADTDTVLLALYAARQWHGATLSGGASYGWSSTDSRRTALGETYSASYDGGTASLFAEIAYDARLGGSTFTPFAGLSYARAQQGGFVETGGAAALISDGGHFDSLASTLGLRASHEMVLAGGVRLTPHGALAWRHAYGDLVPDTAMHFVETGTGFQIEGLAMAGDALAVGAGVALDVAPGVTLSIDYAGQFGDGAITNTVKASGRIGF</sequence>
<reference evidence="3 4" key="1">
    <citation type="submission" date="2020-08" db="EMBL/GenBank/DDBJ databases">
        <title>Genomic Encyclopedia of Type Strains, Phase IV (KMG-IV): sequencing the most valuable type-strain genomes for metagenomic binning, comparative biology and taxonomic classification.</title>
        <authorList>
            <person name="Goeker M."/>
        </authorList>
    </citation>
    <scope>NUCLEOTIDE SEQUENCE [LARGE SCALE GENOMIC DNA]</scope>
    <source>
        <strain evidence="3 4">DSM 16268</strain>
    </source>
</reference>
<accession>A0A7W9FKN5</accession>
<dbReference type="PROSITE" id="PS51208">
    <property type="entry name" value="AUTOTRANSPORTER"/>
    <property type="match status" value="1"/>
</dbReference>
<feature type="signal peptide" evidence="1">
    <location>
        <begin position="1"/>
        <end position="31"/>
    </location>
</feature>
<dbReference type="Pfam" id="PF03797">
    <property type="entry name" value="Autotransporter"/>
    <property type="match status" value="1"/>
</dbReference>
<name>A0A7W9FKN5_9HYPH</name>
<dbReference type="EMBL" id="JACHOO010000001">
    <property type="protein sequence ID" value="MBB5751153.1"/>
    <property type="molecule type" value="Genomic_DNA"/>
</dbReference>
<dbReference type="GO" id="GO:0019867">
    <property type="term" value="C:outer membrane"/>
    <property type="evidence" value="ECO:0007669"/>
    <property type="project" value="InterPro"/>
</dbReference>
<evidence type="ECO:0000256" key="1">
    <source>
        <dbReference type="SAM" id="SignalP"/>
    </source>
</evidence>
<dbReference type="SUPFAM" id="SSF103515">
    <property type="entry name" value="Autotransporter"/>
    <property type="match status" value="1"/>
</dbReference>
<proteinExistence type="predicted"/>
<gene>
    <name evidence="3" type="ORF">GGQ63_000196</name>
</gene>
<dbReference type="AlphaFoldDB" id="A0A7W9FKN5"/>